<name>A0ACC1JA69_9FUNG</name>
<organism evidence="1 2">
    <name type="scientific">Linderina macrospora</name>
    <dbReference type="NCBI Taxonomy" id="4868"/>
    <lineage>
        <taxon>Eukaryota</taxon>
        <taxon>Fungi</taxon>
        <taxon>Fungi incertae sedis</taxon>
        <taxon>Zoopagomycota</taxon>
        <taxon>Kickxellomycotina</taxon>
        <taxon>Kickxellomycetes</taxon>
        <taxon>Kickxellales</taxon>
        <taxon>Kickxellaceae</taxon>
        <taxon>Linderina</taxon>
    </lineage>
</organism>
<evidence type="ECO:0000313" key="1">
    <source>
        <dbReference type="EMBL" id="KAJ1943711.1"/>
    </source>
</evidence>
<accession>A0ACC1JA69</accession>
<keyword evidence="2" id="KW-1185">Reference proteome</keyword>
<dbReference type="EMBL" id="JANBPW010001643">
    <property type="protein sequence ID" value="KAJ1943711.1"/>
    <property type="molecule type" value="Genomic_DNA"/>
</dbReference>
<comment type="caution">
    <text evidence="1">The sequence shown here is derived from an EMBL/GenBank/DDBJ whole genome shotgun (WGS) entry which is preliminary data.</text>
</comment>
<gene>
    <name evidence="1" type="ORF">FBU59_002824</name>
</gene>
<protein>
    <submittedName>
        <fullName evidence="1">Uncharacterized protein</fullName>
    </submittedName>
</protein>
<sequence length="166" mass="19203">MDSSIPHDQPFSLSPHHEFTSYLGSTCHHTPPPTTRTPELIYPLSFQLGNPSLQSTQNQEMSSDVAASLIFGDLRDSYDRQQARVDILRVAAENLETQFLGSVRDRTTKPNSAITDEERRCHEELRRTLNRTRLQLADEVKVLQWLRRRHNMAVIGRKARSRYLIY</sequence>
<dbReference type="Proteomes" id="UP001150603">
    <property type="component" value="Unassembled WGS sequence"/>
</dbReference>
<reference evidence="1" key="1">
    <citation type="submission" date="2022-07" db="EMBL/GenBank/DDBJ databases">
        <title>Phylogenomic reconstructions and comparative analyses of Kickxellomycotina fungi.</title>
        <authorList>
            <person name="Reynolds N.K."/>
            <person name="Stajich J.E."/>
            <person name="Barry K."/>
            <person name="Grigoriev I.V."/>
            <person name="Crous P."/>
            <person name="Smith M.E."/>
        </authorList>
    </citation>
    <scope>NUCLEOTIDE SEQUENCE</scope>
    <source>
        <strain evidence="1">NRRL 5244</strain>
    </source>
</reference>
<proteinExistence type="predicted"/>
<evidence type="ECO:0000313" key="2">
    <source>
        <dbReference type="Proteomes" id="UP001150603"/>
    </source>
</evidence>